<dbReference type="Pfam" id="PF00892">
    <property type="entry name" value="EamA"/>
    <property type="match status" value="2"/>
</dbReference>
<gene>
    <name evidence="8" type="ordered locus">Arcpr_1135</name>
</gene>
<evidence type="ECO:0000313" key="8">
    <source>
        <dbReference type="EMBL" id="ADB58192.1"/>
    </source>
</evidence>
<keyword evidence="5 6" id="KW-0472">Membrane</keyword>
<feature type="transmembrane region" description="Helical" evidence="6">
    <location>
        <begin position="244"/>
        <end position="263"/>
    </location>
</feature>
<keyword evidence="2" id="KW-1003">Cell membrane</keyword>
<sequence length="288" mass="32402">MIYYQCVFKFKLRLSSVKINRLYADLGLLATAVVWGATFPVIKIALNYISPFAFNSIRFFLASLLFIPFLKREGWKEGIKIGFCTFLGYSFQTVGMKFTTATNAGFITSLYVVLAPILAYLLYRARLRLLDVLCLIIALIGFYLLSGYEGFRFGDILIFLCAIGFGMEIAMISYHSKNVNPTILAFWQILAVAIFSTPLALITTDKLTFNFDVIYALVVTVFLATFVAKMFQNWFQRYVSVTEASLILSLEGVFAHVFAVFMLGETLSVVQYFGALLITVAVILTSLR</sequence>
<feature type="transmembrane region" description="Helical" evidence="6">
    <location>
        <begin position="151"/>
        <end position="171"/>
    </location>
</feature>
<dbReference type="EMBL" id="CP001857">
    <property type="protein sequence ID" value="ADB58192.1"/>
    <property type="molecule type" value="Genomic_DNA"/>
</dbReference>
<evidence type="ECO:0000259" key="7">
    <source>
        <dbReference type="Pfam" id="PF00892"/>
    </source>
</evidence>
<proteinExistence type="predicted"/>
<feature type="transmembrane region" description="Helical" evidence="6">
    <location>
        <begin position="21"/>
        <end position="42"/>
    </location>
</feature>
<feature type="transmembrane region" description="Helical" evidence="6">
    <location>
        <begin position="104"/>
        <end position="122"/>
    </location>
</feature>
<feature type="domain" description="EamA" evidence="7">
    <location>
        <begin position="153"/>
        <end position="286"/>
    </location>
</feature>
<dbReference type="STRING" id="572546.Arcpr_1135"/>
<dbReference type="InterPro" id="IPR051258">
    <property type="entry name" value="Diverse_Substrate_Transporter"/>
</dbReference>
<evidence type="ECO:0000256" key="5">
    <source>
        <dbReference type="ARBA" id="ARBA00023136"/>
    </source>
</evidence>
<feature type="transmembrane region" description="Helical" evidence="6">
    <location>
        <begin position="129"/>
        <end position="145"/>
    </location>
</feature>
<protein>
    <recommendedName>
        <fullName evidence="7">EamA domain-containing protein</fullName>
    </recommendedName>
</protein>
<evidence type="ECO:0000256" key="6">
    <source>
        <dbReference type="SAM" id="Phobius"/>
    </source>
</evidence>
<dbReference type="GO" id="GO:0005886">
    <property type="term" value="C:plasma membrane"/>
    <property type="evidence" value="ECO:0007669"/>
    <property type="project" value="UniProtKB-SubCell"/>
</dbReference>
<feature type="transmembrane region" description="Helical" evidence="6">
    <location>
        <begin position="213"/>
        <end position="232"/>
    </location>
</feature>
<dbReference type="InterPro" id="IPR037185">
    <property type="entry name" value="EmrE-like"/>
</dbReference>
<evidence type="ECO:0000313" key="9">
    <source>
        <dbReference type="Proteomes" id="UP000001901"/>
    </source>
</evidence>
<dbReference type="eggNOG" id="arCOG00271">
    <property type="taxonomic scope" value="Archaea"/>
</dbReference>
<feature type="transmembrane region" description="Helical" evidence="6">
    <location>
        <begin position="48"/>
        <end position="67"/>
    </location>
</feature>
<name>D2RDJ8_ARCPA</name>
<keyword evidence="3 6" id="KW-0812">Transmembrane</keyword>
<keyword evidence="4 6" id="KW-1133">Transmembrane helix</keyword>
<evidence type="ECO:0000256" key="3">
    <source>
        <dbReference type="ARBA" id="ARBA00022692"/>
    </source>
</evidence>
<dbReference type="PANTHER" id="PTHR42920:SF5">
    <property type="entry name" value="EAMA DOMAIN-CONTAINING PROTEIN"/>
    <property type="match status" value="1"/>
</dbReference>
<dbReference type="InterPro" id="IPR000620">
    <property type="entry name" value="EamA_dom"/>
</dbReference>
<keyword evidence="9" id="KW-1185">Reference proteome</keyword>
<feature type="domain" description="EamA" evidence="7">
    <location>
        <begin position="24"/>
        <end position="146"/>
    </location>
</feature>
<dbReference type="HOGENOM" id="CLU_033863_21_3_2"/>
<dbReference type="AlphaFoldDB" id="D2RDJ8"/>
<dbReference type="PaxDb" id="572546-Arcpr_1135"/>
<feature type="transmembrane region" description="Helical" evidence="6">
    <location>
        <begin position="269"/>
        <end position="287"/>
    </location>
</feature>
<comment type="subcellular location">
    <subcellularLocation>
        <location evidence="1">Cell membrane</location>
        <topology evidence="1">Multi-pass membrane protein</topology>
    </subcellularLocation>
</comment>
<feature type="transmembrane region" description="Helical" evidence="6">
    <location>
        <begin position="183"/>
        <end position="201"/>
    </location>
</feature>
<accession>D2RDJ8</accession>
<reference evidence="8 9" key="1">
    <citation type="journal article" date="2010" name="Stand. Genomic Sci.">
        <title>Complete genome sequence of Archaeoglobus profundus type strain (AV18).</title>
        <authorList>
            <person name="von Jan M."/>
            <person name="Lapidus A."/>
            <person name="Del Rio T.G."/>
            <person name="Copeland A."/>
            <person name="Tice H."/>
            <person name="Cheng J.F."/>
            <person name="Lucas S."/>
            <person name="Chen F."/>
            <person name="Nolan M."/>
            <person name="Goodwin L."/>
            <person name="Han C."/>
            <person name="Pitluck S."/>
            <person name="Liolios K."/>
            <person name="Ivanova N."/>
            <person name="Mavromatis K."/>
            <person name="Ovchinnikova G."/>
            <person name="Chertkov O."/>
            <person name="Pati A."/>
            <person name="Chen A."/>
            <person name="Palaniappan K."/>
            <person name="Land M."/>
            <person name="Hauser L."/>
            <person name="Chang Y.J."/>
            <person name="Jeffries C.D."/>
            <person name="Saunders E."/>
            <person name="Brettin T."/>
            <person name="Detter J.C."/>
            <person name="Chain P."/>
            <person name="Eichinger K."/>
            <person name="Huber H."/>
            <person name="Spring S."/>
            <person name="Rohde M."/>
            <person name="Goker M."/>
            <person name="Wirth R."/>
            <person name="Woyke T."/>
            <person name="Bristow J."/>
            <person name="Eisen J.A."/>
            <person name="Markowitz V."/>
            <person name="Hugenholtz P."/>
            <person name="Kyrpides N.C."/>
            <person name="Klenk H.P."/>
        </authorList>
    </citation>
    <scope>NUCLEOTIDE SEQUENCE [LARGE SCALE GENOMIC DNA]</scope>
    <source>
        <strain evidence="9">DSM 5631 / JCM 9629 / NBRC 100127 / Av18</strain>
    </source>
</reference>
<dbReference type="PANTHER" id="PTHR42920">
    <property type="entry name" value="OS03G0707200 PROTEIN-RELATED"/>
    <property type="match status" value="1"/>
</dbReference>
<evidence type="ECO:0000256" key="1">
    <source>
        <dbReference type="ARBA" id="ARBA00004651"/>
    </source>
</evidence>
<dbReference type="Proteomes" id="UP000001901">
    <property type="component" value="Chromosome"/>
</dbReference>
<feature type="transmembrane region" description="Helical" evidence="6">
    <location>
        <begin position="79"/>
        <end position="98"/>
    </location>
</feature>
<evidence type="ECO:0000256" key="4">
    <source>
        <dbReference type="ARBA" id="ARBA00022989"/>
    </source>
</evidence>
<organism evidence="8 9">
    <name type="scientific">Archaeoglobus profundus (strain DSM 5631 / JCM 9629 / NBRC 100127 / Av18)</name>
    <dbReference type="NCBI Taxonomy" id="572546"/>
    <lineage>
        <taxon>Archaea</taxon>
        <taxon>Methanobacteriati</taxon>
        <taxon>Methanobacteriota</taxon>
        <taxon>Archaeoglobi</taxon>
        <taxon>Archaeoglobales</taxon>
        <taxon>Archaeoglobaceae</taxon>
        <taxon>Archaeoglobus</taxon>
    </lineage>
</organism>
<evidence type="ECO:0000256" key="2">
    <source>
        <dbReference type="ARBA" id="ARBA00022475"/>
    </source>
</evidence>
<dbReference type="SUPFAM" id="SSF103481">
    <property type="entry name" value="Multidrug resistance efflux transporter EmrE"/>
    <property type="match status" value="2"/>
</dbReference>
<dbReference type="KEGG" id="apo:Arcpr_1135"/>